<evidence type="ECO:0000259" key="2">
    <source>
        <dbReference type="PROSITE" id="PS50102"/>
    </source>
</evidence>
<dbReference type="Pfam" id="PF00076">
    <property type="entry name" value="RRM_1"/>
    <property type="match status" value="1"/>
</dbReference>
<dbReference type="Gene3D" id="3.30.70.330">
    <property type="match status" value="1"/>
</dbReference>
<dbReference type="PANTHER" id="PTHR46259:SF1">
    <property type="entry name" value="ZINC FINGER CCHC-TYPE AND RNA-BINDING MOTIF-CONTAINING PROTEIN 1"/>
    <property type="match status" value="1"/>
</dbReference>
<evidence type="ECO:0000256" key="1">
    <source>
        <dbReference type="PROSITE-ProRule" id="PRU00176"/>
    </source>
</evidence>
<reference evidence="3" key="2">
    <citation type="submission" date="2025-08" db="UniProtKB">
        <authorList>
            <consortium name="Ensembl"/>
        </authorList>
    </citation>
    <scope>IDENTIFICATION</scope>
</reference>
<dbReference type="InterPro" id="IPR000504">
    <property type="entry name" value="RRM_dom"/>
</dbReference>
<feature type="domain" description="RRM" evidence="2">
    <location>
        <begin position="8"/>
        <end position="68"/>
    </location>
</feature>
<dbReference type="PROSITE" id="PS50102">
    <property type="entry name" value="RRM"/>
    <property type="match status" value="1"/>
</dbReference>
<dbReference type="AlphaFoldDB" id="A0A8C2NR87"/>
<protein>
    <recommendedName>
        <fullName evidence="2">RRM domain-containing protein</fullName>
    </recommendedName>
</protein>
<name>A0A8C2NR87_CAPHI</name>
<keyword evidence="1" id="KW-0694">RNA-binding</keyword>
<dbReference type="InterPro" id="IPR044598">
    <property type="entry name" value="ZCRB1"/>
</dbReference>
<dbReference type="GO" id="GO:0005689">
    <property type="term" value="C:U12-type spliceosomal complex"/>
    <property type="evidence" value="ECO:0007669"/>
    <property type="project" value="InterPro"/>
</dbReference>
<dbReference type="GO" id="GO:0003723">
    <property type="term" value="F:RNA binding"/>
    <property type="evidence" value="ECO:0007669"/>
    <property type="project" value="UniProtKB-UniRule"/>
</dbReference>
<proteinExistence type="predicted"/>
<reference evidence="3" key="1">
    <citation type="submission" date="2019-03" db="EMBL/GenBank/DDBJ databases">
        <title>Genome sequencing and reference-guided assembly of Black Bengal Goat (Capra hircus).</title>
        <authorList>
            <person name="Siddiki A.Z."/>
            <person name="Baten A."/>
            <person name="Billah M."/>
            <person name="Alam M.A.U."/>
            <person name="Shawrob K.S.M."/>
            <person name="Saha S."/>
            <person name="Chowdhury M."/>
            <person name="Rahman A.H."/>
            <person name="Stear M."/>
            <person name="Miah G."/>
            <person name="Das G.B."/>
            <person name="Hossain M.M."/>
            <person name="Kumkum M."/>
            <person name="Islam M.S."/>
            <person name="Mollah A.M."/>
            <person name="Ahsan A."/>
            <person name="Tusar F."/>
            <person name="Khan M.K.I."/>
        </authorList>
    </citation>
    <scope>NUCLEOTIDE SEQUENCE [LARGE SCALE GENOMIC DNA]</scope>
</reference>
<dbReference type="InterPro" id="IPR012677">
    <property type="entry name" value="Nucleotide-bd_a/b_plait_sf"/>
</dbReference>
<sequence>MGGGACTSTGYISNLPSFLINNGLHQIFSRYSEVVKVTLMKDKDTRRGTGVAFILFLDKESAQNCASQ</sequence>
<organism evidence="3">
    <name type="scientific">Capra hircus</name>
    <name type="common">Goat</name>
    <dbReference type="NCBI Taxonomy" id="9925"/>
    <lineage>
        <taxon>Eukaryota</taxon>
        <taxon>Metazoa</taxon>
        <taxon>Chordata</taxon>
        <taxon>Craniata</taxon>
        <taxon>Vertebrata</taxon>
        <taxon>Euteleostomi</taxon>
        <taxon>Mammalia</taxon>
        <taxon>Eutheria</taxon>
        <taxon>Laurasiatheria</taxon>
        <taxon>Artiodactyla</taxon>
        <taxon>Ruminantia</taxon>
        <taxon>Pecora</taxon>
        <taxon>Bovidae</taxon>
        <taxon>Caprinae</taxon>
        <taxon>Capra</taxon>
    </lineage>
</organism>
<dbReference type="PANTHER" id="PTHR46259">
    <property type="entry name" value="ZINC FINGER CCHC-TYPE AND RNA-BINDING MOTIF-CONTAINING PROTEIN 1"/>
    <property type="match status" value="1"/>
</dbReference>
<evidence type="ECO:0000313" key="3">
    <source>
        <dbReference type="Ensembl" id="ENSCHIP00010008638.1"/>
    </source>
</evidence>
<dbReference type="GO" id="GO:0000398">
    <property type="term" value="P:mRNA splicing, via spliceosome"/>
    <property type="evidence" value="ECO:0007669"/>
    <property type="project" value="InterPro"/>
</dbReference>
<dbReference type="SUPFAM" id="SSF54928">
    <property type="entry name" value="RNA-binding domain, RBD"/>
    <property type="match status" value="1"/>
</dbReference>
<dbReference type="InterPro" id="IPR035979">
    <property type="entry name" value="RBD_domain_sf"/>
</dbReference>
<accession>A0A8C2NR87</accession>
<dbReference type="Ensembl" id="ENSCHIT00010012185.1">
    <property type="protein sequence ID" value="ENSCHIP00010008638.1"/>
    <property type="gene ID" value="ENSCHIG00010006404.1"/>
</dbReference>